<organism evidence="2 3">
    <name type="scientific">Candidatus Daviesbacteria bacterium GW2011_GWA2_38_24</name>
    <dbReference type="NCBI Taxonomy" id="1618422"/>
    <lineage>
        <taxon>Bacteria</taxon>
        <taxon>Candidatus Daviesiibacteriota</taxon>
    </lineage>
</organism>
<reference evidence="2 3" key="1">
    <citation type="journal article" date="2015" name="Nature">
        <title>rRNA introns, odd ribosomes, and small enigmatic genomes across a large radiation of phyla.</title>
        <authorList>
            <person name="Brown C.T."/>
            <person name="Hug L.A."/>
            <person name="Thomas B.C."/>
            <person name="Sharon I."/>
            <person name="Castelle C.J."/>
            <person name="Singh A."/>
            <person name="Wilkins M.J."/>
            <person name="Williams K.H."/>
            <person name="Banfield J.F."/>
        </authorList>
    </citation>
    <scope>NUCLEOTIDE SEQUENCE [LARGE SCALE GENOMIC DNA]</scope>
</reference>
<sequence length="183" mass="20508">MKNKILSIFSWIFGILALSGGVLKLFSEPFIAIFLLTLGIMLFPPASHLIAKSKQARIIKILIGVAFFGSLVLGGYLQQQATPDKQLDRTKESNVKIIRQLTESYCNKNGKCPNSLEELYATGITGPFENYKAEDYFYRSVDNGKECLISTSLSTGKEYTVPCIGKNFRYLPHLLDPRGYVIR</sequence>
<dbReference type="EMBL" id="LBUP01000002">
    <property type="protein sequence ID" value="KKQ66930.1"/>
    <property type="molecule type" value="Genomic_DNA"/>
</dbReference>
<keyword evidence="1" id="KW-0472">Membrane</keyword>
<comment type="caution">
    <text evidence="2">The sequence shown here is derived from an EMBL/GenBank/DDBJ whole genome shotgun (WGS) entry which is preliminary data.</text>
</comment>
<accession>A0A0G0JV18</accession>
<feature type="transmembrane region" description="Helical" evidence="1">
    <location>
        <begin position="30"/>
        <end position="51"/>
    </location>
</feature>
<feature type="transmembrane region" description="Helical" evidence="1">
    <location>
        <begin position="58"/>
        <end position="77"/>
    </location>
</feature>
<keyword evidence="1" id="KW-0812">Transmembrane</keyword>
<gene>
    <name evidence="2" type="ORF">US86_C0002G0047</name>
</gene>
<evidence type="ECO:0000256" key="1">
    <source>
        <dbReference type="SAM" id="Phobius"/>
    </source>
</evidence>
<dbReference type="AlphaFoldDB" id="A0A0G0JV18"/>
<evidence type="ECO:0000313" key="2">
    <source>
        <dbReference type="EMBL" id="KKQ66930.1"/>
    </source>
</evidence>
<evidence type="ECO:0000313" key="3">
    <source>
        <dbReference type="Proteomes" id="UP000034235"/>
    </source>
</evidence>
<protein>
    <submittedName>
        <fullName evidence="2">Uncharacterized protein</fullName>
    </submittedName>
</protein>
<keyword evidence="1" id="KW-1133">Transmembrane helix</keyword>
<proteinExistence type="predicted"/>
<dbReference type="Proteomes" id="UP000034235">
    <property type="component" value="Unassembled WGS sequence"/>
</dbReference>
<name>A0A0G0JV18_9BACT</name>